<evidence type="ECO:0000256" key="1">
    <source>
        <dbReference type="SAM" id="Phobius"/>
    </source>
</evidence>
<evidence type="ECO:0000313" key="4">
    <source>
        <dbReference type="Proteomes" id="UP000198546"/>
    </source>
</evidence>
<dbReference type="Proteomes" id="UP000198546">
    <property type="component" value="Chromosome i"/>
</dbReference>
<feature type="domain" description="YdbS-like PH" evidence="2">
    <location>
        <begin position="74"/>
        <end position="152"/>
    </location>
</feature>
<dbReference type="RefSeq" id="WP_090591475.1">
    <property type="nucleotide sequence ID" value="NZ_LT629688.1"/>
</dbReference>
<evidence type="ECO:0000313" key="3">
    <source>
        <dbReference type="EMBL" id="SDD53223.1"/>
    </source>
</evidence>
<feature type="transmembrane region" description="Helical" evidence="1">
    <location>
        <begin position="48"/>
        <end position="69"/>
    </location>
</feature>
<keyword evidence="1" id="KW-0472">Membrane</keyword>
<keyword evidence="1" id="KW-0812">Transmembrane</keyword>
<accession>A0A1G6VIL7</accession>
<keyword evidence="4" id="KW-1185">Reference proteome</keyword>
<sequence length="163" mass="18007">MDELFAPPGASWQRISPRWRTLELIGTTIACVLVPTVPALLVGFLTDLWWIGVVLWTFFGVILLLNVLLVGRRWRNWGYAELDDDLYITHGVMFRALTVVPYGRMQVVDVTSGPLERSLGMATVKLVTASASTDATIPGLPAAEATRLRDQLSQRAEARLSGL</sequence>
<organism evidence="3 4">
    <name type="scientific">Auraticoccus monumenti</name>
    <dbReference type="NCBI Taxonomy" id="675864"/>
    <lineage>
        <taxon>Bacteria</taxon>
        <taxon>Bacillati</taxon>
        <taxon>Actinomycetota</taxon>
        <taxon>Actinomycetes</taxon>
        <taxon>Propionibacteriales</taxon>
        <taxon>Propionibacteriaceae</taxon>
        <taxon>Auraticoccus</taxon>
    </lineage>
</organism>
<dbReference type="EMBL" id="LT629688">
    <property type="protein sequence ID" value="SDD53223.1"/>
    <property type="molecule type" value="Genomic_DNA"/>
</dbReference>
<dbReference type="PANTHER" id="PTHR34473">
    <property type="entry name" value="UPF0699 TRANSMEMBRANE PROTEIN YDBS"/>
    <property type="match status" value="1"/>
</dbReference>
<dbReference type="AlphaFoldDB" id="A0A1G6VIL7"/>
<dbReference type="OrthoDB" id="7364633at2"/>
<reference evidence="3 4" key="1">
    <citation type="submission" date="2016-10" db="EMBL/GenBank/DDBJ databases">
        <authorList>
            <person name="de Groot N.N."/>
        </authorList>
    </citation>
    <scope>NUCLEOTIDE SEQUENCE [LARGE SCALE GENOMIC DNA]</scope>
    <source>
        <strain evidence="3 4">MON 2.2</strain>
    </source>
</reference>
<keyword evidence="1" id="KW-1133">Transmembrane helix</keyword>
<dbReference type="STRING" id="675864.SAMN04489747_1162"/>
<protein>
    <recommendedName>
        <fullName evidence="2">YdbS-like PH domain-containing protein</fullName>
    </recommendedName>
</protein>
<name>A0A1G6VIL7_9ACTN</name>
<feature type="transmembrane region" description="Helical" evidence="1">
    <location>
        <begin position="21"/>
        <end position="42"/>
    </location>
</feature>
<dbReference type="PANTHER" id="PTHR34473:SF3">
    <property type="entry name" value="TRANSMEMBRANE PROTEIN-RELATED"/>
    <property type="match status" value="1"/>
</dbReference>
<dbReference type="InterPro" id="IPR005182">
    <property type="entry name" value="YdbS-like_PH"/>
</dbReference>
<dbReference type="Pfam" id="PF03703">
    <property type="entry name" value="bPH_2"/>
    <property type="match status" value="1"/>
</dbReference>
<evidence type="ECO:0000259" key="2">
    <source>
        <dbReference type="Pfam" id="PF03703"/>
    </source>
</evidence>
<proteinExistence type="predicted"/>
<gene>
    <name evidence="3" type="ORF">SAMN04489747_1162</name>
</gene>